<organism evidence="2 3">
    <name type="scientific">Zizania palustris</name>
    <name type="common">Northern wild rice</name>
    <dbReference type="NCBI Taxonomy" id="103762"/>
    <lineage>
        <taxon>Eukaryota</taxon>
        <taxon>Viridiplantae</taxon>
        <taxon>Streptophyta</taxon>
        <taxon>Embryophyta</taxon>
        <taxon>Tracheophyta</taxon>
        <taxon>Spermatophyta</taxon>
        <taxon>Magnoliopsida</taxon>
        <taxon>Liliopsida</taxon>
        <taxon>Poales</taxon>
        <taxon>Poaceae</taxon>
        <taxon>BOP clade</taxon>
        <taxon>Oryzoideae</taxon>
        <taxon>Oryzeae</taxon>
        <taxon>Zizaniinae</taxon>
        <taxon>Zizania</taxon>
    </lineage>
</organism>
<keyword evidence="3" id="KW-1185">Reference proteome</keyword>
<comment type="caution">
    <text evidence="2">The sequence shown here is derived from an EMBL/GenBank/DDBJ whole genome shotgun (WGS) entry which is preliminary data.</text>
</comment>
<sequence length="165" mass="17454">MRGDTTSSRLCSKARGGMRWLGFGRRSAHCGEVIGKGNFRRPKPTEVSPFPTEKANFRRPLADGSEETEVSPELCHVSRGALTSVGQPEAGGGACAREGREAARAGGWRWRRGREAARAVGDGTGGRRRCGLGAGGGGVGAYRELGLPVRARGWGKRPLTSVGQH</sequence>
<proteinExistence type="predicted"/>
<evidence type="ECO:0000313" key="3">
    <source>
        <dbReference type="Proteomes" id="UP000729402"/>
    </source>
</evidence>
<dbReference type="Proteomes" id="UP000729402">
    <property type="component" value="Unassembled WGS sequence"/>
</dbReference>
<accession>A0A8J5V8Q5</accession>
<dbReference type="AlphaFoldDB" id="A0A8J5V8Q5"/>
<dbReference type="EMBL" id="JAAALK010000285">
    <property type="protein sequence ID" value="KAG8064667.1"/>
    <property type="molecule type" value="Genomic_DNA"/>
</dbReference>
<evidence type="ECO:0000313" key="2">
    <source>
        <dbReference type="EMBL" id="KAG8064667.1"/>
    </source>
</evidence>
<name>A0A8J5V8Q5_ZIZPA</name>
<reference evidence="2" key="1">
    <citation type="journal article" date="2021" name="bioRxiv">
        <title>Whole Genome Assembly and Annotation of Northern Wild Rice, Zizania palustris L., Supports a Whole Genome Duplication in the Zizania Genus.</title>
        <authorList>
            <person name="Haas M."/>
            <person name="Kono T."/>
            <person name="Macchietto M."/>
            <person name="Millas R."/>
            <person name="McGilp L."/>
            <person name="Shao M."/>
            <person name="Duquette J."/>
            <person name="Hirsch C.N."/>
            <person name="Kimball J."/>
        </authorList>
    </citation>
    <scope>NUCLEOTIDE SEQUENCE</scope>
    <source>
        <tissue evidence="2">Fresh leaf tissue</tissue>
    </source>
</reference>
<evidence type="ECO:0000256" key="1">
    <source>
        <dbReference type="SAM" id="MobiDB-lite"/>
    </source>
</evidence>
<protein>
    <submittedName>
        <fullName evidence="2">Uncharacterized protein</fullName>
    </submittedName>
</protein>
<reference evidence="2" key="2">
    <citation type="submission" date="2021-02" db="EMBL/GenBank/DDBJ databases">
        <authorList>
            <person name="Kimball J.A."/>
            <person name="Haas M.W."/>
            <person name="Macchietto M."/>
            <person name="Kono T."/>
            <person name="Duquette J."/>
            <person name="Shao M."/>
        </authorList>
    </citation>
    <scope>NUCLEOTIDE SEQUENCE</scope>
    <source>
        <tissue evidence="2">Fresh leaf tissue</tissue>
    </source>
</reference>
<gene>
    <name evidence="2" type="ORF">GUJ93_ZPchr0004g38592</name>
</gene>
<feature type="region of interest" description="Disordered" evidence="1">
    <location>
        <begin position="35"/>
        <end position="72"/>
    </location>
</feature>